<evidence type="ECO:0000256" key="3">
    <source>
        <dbReference type="ARBA" id="ARBA00005708"/>
    </source>
</evidence>
<keyword evidence="4 6" id="KW-0289">Folate biosynthesis</keyword>
<dbReference type="NCBIfam" id="TIGR00525">
    <property type="entry name" value="folB"/>
    <property type="match status" value="1"/>
</dbReference>
<accession>A0ABY8H6K2</accession>
<comment type="catalytic activity">
    <reaction evidence="1 6">
        <text>7,8-dihydroneopterin = 6-hydroxymethyl-7,8-dihydropterin + glycolaldehyde</text>
        <dbReference type="Rhea" id="RHEA:10540"/>
        <dbReference type="ChEBI" id="CHEBI:17001"/>
        <dbReference type="ChEBI" id="CHEBI:17071"/>
        <dbReference type="ChEBI" id="CHEBI:44841"/>
        <dbReference type="EC" id="4.1.2.25"/>
    </reaction>
</comment>
<keyword evidence="5 6" id="KW-0456">Lyase</keyword>
<dbReference type="PANTHER" id="PTHR42844:SF1">
    <property type="entry name" value="DIHYDRONEOPTERIN ALDOLASE 1-RELATED"/>
    <property type="match status" value="1"/>
</dbReference>
<evidence type="ECO:0000313" key="8">
    <source>
        <dbReference type="EMBL" id="WFP16764.1"/>
    </source>
</evidence>
<evidence type="ECO:0000256" key="2">
    <source>
        <dbReference type="ARBA" id="ARBA00005013"/>
    </source>
</evidence>
<name>A0ABY8H6K2_9MICC</name>
<gene>
    <name evidence="8" type="primary">folB</name>
    <name evidence="8" type="ORF">P8192_01150</name>
</gene>
<evidence type="ECO:0000256" key="6">
    <source>
        <dbReference type="RuleBase" id="RU362079"/>
    </source>
</evidence>
<dbReference type="SMART" id="SM00905">
    <property type="entry name" value="FolB"/>
    <property type="match status" value="1"/>
</dbReference>
<dbReference type="Pfam" id="PF02152">
    <property type="entry name" value="FolB"/>
    <property type="match status" value="1"/>
</dbReference>
<organism evidence="8 9">
    <name type="scientific">Citricoccus muralis</name>
    <dbReference type="NCBI Taxonomy" id="169134"/>
    <lineage>
        <taxon>Bacteria</taxon>
        <taxon>Bacillati</taxon>
        <taxon>Actinomycetota</taxon>
        <taxon>Actinomycetes</taxon>
        <taxon>Micrococcales</taxon>
        <taxon>Micrococcaceae</taxon>
        <taxon>Citricoccus</taxon>
    </lineage>
</organism>
<feature type="domain" description="Dihydroneopterin aldolase/epimerase" evidence="7">
    <location>
        <begin position="2"/>
        <end position="118"/>
    </location>
</feature>
<dbReference type="EMBL" id="CP121252">
    <property type="protein sequence ID" value="WFP16764.1"/>
    <property type="molecule type" value="Genomic_DNA"/>
</dbReference>
<evidence type="ECO:0000256" key="1">
    <source>
        <dbReference type="ARBA" id="ARBA00001353"/>
    </source>
</evidence>
<dbReference type="SUPFAM" id="SSF55620">
    <property type="entry name" value="Tetrahydrobiopterin biosynthesis enzymes-like"/>
    <property type="match status" value="1"/>
</dbReference>
<comment type="similarity">
    <text evidence="3 6">Belongs to the DHNA family.</text>
</comment>
<comment type="function">
    <text evidence="6">Catalyzes the conversion of 7,8-dihydroneopterin to 6-hydroxymethyl-7,8-dihydropterin.</text>
</comment>
<dbReference type="Proteomes" id="UP001219037">
    <property type="component" value="Chromosome"/>
</dbReference>
<dbReference type="InterPro" id="IPR006156">
    <property type="entry name" value="Dihydroneopterin_aldolase"/>
</dbReference>
<dbReference type="NCBIfam" id="TIGR00526">
    <property type="entry name" value="folB_dom"/>
    <property type="match status" value="1"/>
</dbReference>
<proteinExistence type="inferred from homology"/>
<evidence type="ECO:0000256" key="4">
    <source>
        <dbReference type="ARBA" id="ARBA00022909"/>
    </source>
</evidence>
<dbReference type="CDD" id="cd00534">
    <property type="entry name" value="DHNA_DHNTPE"/>
    <property type="match status" value="1"/>
</dbReference>
<dbReference type="PANTHER" id="PTHR42844">
    <property type="entry name" value="DIHYDRONEOPTERIN ALDOLASE 1-RELATED"/>
    <property type="match status" value="1"/>
</dbReference>
<dbReference type="EC" id="4.1.2.25" evidence="6"/>
<evidence type="ECO:0000256" key="5">
    <source>
        <dbReference type="ARBA" id="ARBA00023239"/>
    </source>
</evidence>
<dbReference type="InterPro" id="IPR043133">
    <property type="entry name" value="GTP-CH-I_C/QueF"/>
</dbReference>
<protein>
    <recommendedName>
        <fullName evidence="6">7,8-dihydroneopterin aldolase</fullName>
        <ecNumber evidence="6">4.1.2.25</ecNumber>
    </recommendedName>
</protein>
<dbReference type="GO" id="GO:0004150">
    <property type="term" value="F:dihydroneopterin aldolase activity"/>
    <property type="evidence" value="ECO:0007669"/>
    <property type="project" value="UniProtKB-EC"/>
</dbReference>
<sequence>MIRLTGLRARGYHGVLEREQAEGQTFLVDLELELAEAVLDTAARTDDVAETVNYAEVADIALGILTGEPARLIETVAVRIADAVLATQPRVSRVQVTLHKPEAPIPADFADVAVVVNRERG</sequence>
<reference evidence="8 9" key="1">
    <citation type="submission" date="2023-04" db="EMBL/GenBank/DDBJ databases">
        <title>Funneling lignin-derived compounds into biodiesel using alkali-halophilic Citricoccus sp. P2.</title>
        <authorList>
            <person name="Luo C.-B."/>
        </authorList>
    </citation>
    <scope>NUCLEOTIDE SEQUENCE [LARGE SCALE GENOMIC DNA]</scope>
    <source>
        <strain evidence="8 9">P2</strain>
    </source>
</reference>
<evidence type="ECO:0000313" key="9">
    <source>
        <dbReference type="Proteomes" id="UP001219037"/>
    </source>
</evidence>
<dbReference type="InterPro" id="IPR006157">
    <property type="entry name" value="FolB_dom"/>
</dbReference>
<dbReference type="Gene3D" id="3.30.1130.10">
    <property type="match status" value="1"/>
</dbReference>
<comment type="pathway">
    <text evidence="2 6">Cofactor biosynthesis; tetrahydrofolate biosynthesis; 2-amino-4-hydroxy-6-hydroxymethyl-7,8-dihydropteridine diphosphate from 7,8-dihydroneopterin triphosphate: step 3/4.</text>
</comment>
<keyword evidence="9" id="KW-1185">Reference proteome</keyword>
<dbReference type="RefSeq" id="WP_278157856.1">
    <property type="nucleotide sequence ID" value="NZ_CP121252.1"/>
</dbReference>
<evidence type="ECO:0000259" key="7">
    <source>
        <dbReference type="SMART" id="SM00905"/>
    </source>
</evidence>